<reference evidence="1" key="2">
    <citation type="journal article" date="2015" name="Data Brief">
        <title>Shoot transcriptome of the giant reed, Arundo donax.</title>
        <authorList>
            <person name="Barrero R.A."/>
            <person name="Guerrero F.D."/>
            <person name="Moolhuijzen P."/>
            <person name="Goolsby J.A."/>
            <person name="Tidwell J."/>
            <person name="Bellgard S.E."/>
            <person name="Bellgard M.I."/>
        </authorList>
    </citation>
    <scope>NUCLEOTIDE SEQUENCE</scope>
    <source>
        <tissue evidence="1">Shoot tissue taken approximately 20 cm above the soil surface</tissue>
    </source>
</reference>
<name>A0A0A9AEC1_ARUDO</name>
<evidence type="ECO:0000313" key="1">
    <source>
        <dbReference type="EMBL" id="JAD49989.1"/>
    </source>
</evidence>
<dbReference type="AlphaFoldDB" id="A0A0A9AEC1"/>
<reference evidence="1" key="1">
    <citation type="submission" date="2014-09" db="EMBL/GenBank/DDBJ databases">
        <authorList>
            <person name="Magalhaes I.L.F."/>
            <person name="Oliveira U."/>
            <person name="Santos F.R."/>
            <person name="Vidigal T.H.D.A."/>
            <person name="Brescovit A.D."/>
            <person name="Santos A.J."/>
        </authorList>
    </citation>
    <scope>NUCLEOTIDE SEQUENCE</scope>
    <source>
        <tissue evidence="1">Shoot tissue taken approximately 20 cm above the soil surface</tissue>
    </source>
</reference>
<dbReference type="EMBL" id="GBRH01247906">
    <property type="protein sequence ID" value="JAD49989.1"/>
    <property type="molecule type" value="Transcribed_RNA"/>
</dbReference>
<protein>
    <submittedName>
        <fullName evidence="1">Uncharacterized protein</fullName>
    </submittedName>
</protein>
<proteinExistence type="predicted"/>
<organism evidence="1">
    <name type="scientific">Arundo donax</name>
    <name type="common">Giant reed</name>
    <name type="synonym">Donax arundinaceus</name>
    <dbReference type="NCBI Taxonomy" id="35708"/>
    <lineage>
        <taxon>Eukaryota</taxon>
        <taxon>Viridiplantae</taxon>
        <taxon>Streptophyta</taxon>
        <taxon>Embryophyta</taxon>
        <taxon>Tracheophyta</taxon>
        <taxon>Spermatophyta</taxon>
        <taxon>Magnoliopsida</taxon>
        <taxon>Liliopsida</taxon>
        <taxon>Poales</taxon>
        <taxon>Poaceae</taxon>
        <taxon>PACMAD clade</taxon>
        <taxon>Arundinoideae</taxon>
        <taxon>Arundineae</taxon>
        <taxon>Arundo</taxon>
    </lineage>
</organism>
<accession>A0A0A9AEC1</accession>
<sequence length="22" mass="2840">MFAEEYKLPCYHLLIRSLWLWQ</sequence>